<evidence type="ECO:0000313" key="19">
    <source>
        <dbReference type="Proteomes" id="UP000239800"/>
    </source>
</evidence>
<evidence type="ECO:0000256" key="3">
    <source>
        <dbReference type="ARBA" id="ARBA00015325"/>
    </source>
</evidence>
<keyword evidence="6 13" id="KW-0812">Transmembrane</keyword>
<evidence type="ECO:0000256" key="10">
    <source>
        <dbReference type="ARBA" id="ARBA00023186"/>
    </source>
</evidence>
<proteinExistence type="inferred from homology"/>
<evidence type="ECO:0000256" key="15">
    <source>
        <dbReference type="SAM" id="MobiDB-lite"/>
    </source>
</evidence>
<keyword evidence="4 13" id="KW-0813">Transport</keyword>
<feature type="transmembrane region" description="Helical" evidence="13">
    <location>
        <begin position="498"/>
        <end position="520"/>
    </location>
</feature>
<dbReference type="EMBL" id="MQUB01000001">
    <property type="protein sequence ID" value="PQB04759.1"/>
    <property type="molecule type" value="Genomic_DNA"/>
</dbReference>
<dbReference type="InterPro" id="IPR047196">
    <property type="entry name" value="YidC_ALB_C"/>
</dbReference>
<comment type="subunit">
    <text evidence="13">Interacts with the Sec translocase complex via SecD. Specifically interacts with transmembrane segments of nascent integral membrane proteins during membrane integration.</text>
</comment>
<evidence type="ECO:0000256" key="14">
    <source>
        <dbReference type="SAM" id="Coils"/>
    </source>
</evidence>
<dbReference type="Proteomes" id="UP000239800">
    <property type="component" value="Unassembled WGS sequence"/>
</dbReference>
<dbReference type="HAMAP" id="MF_01810">
    <property type="entry name" value="YidC_type1"/>
    <property type="match status" value="1"/>
</dbReference>
<dbReference type="NCBIfam" id="NF002359">
    <property type="entry name" value="PRK01318.2-6"/>
    <property type="match status" value="1"/>
</dbReference>
<dbReference type="Pfam" id="PF14849">
    <property type="entry name" value="YidC_periplas"/>
    <property type="match status" value="1"/>
</dbReference>
<dbReference type="CDD" id="cd20070">
    <property type="entry name" value="5TM_YidC_Alb3"/>
    <property type="match status" value="1"/>
</dbReference>
<comment type="function">
    <text evidence="13">Required for the insertion and/or proper folding and/or complex formation of integral membrane proteins into the membrane. Involved in integration of membrane proteins that insert both dependently and independently of the Sec translocase complex, as well as at least some lipoproteins. Aids folding of multispanning membrane proteins.</text>
</comment>
<dbReference type="PANTHER" id="PTHR12428:SF65">
    <property type="entry name" value="CYTOCHROME C OXIDASE ASSEMBLY PROTEIN COX18, MITOCHONDRIAL"/>
    <property type="match status" value="1"/>
</dbReference>
<evidence type="ECO:0000256" key="7">
    <source>
        <dbReference type="ARBA" id="ARBA00022927"/>
    </source>
</evidence>
<feature type="coiled-coil region" evidence="14">
    <location>
        <begin position="28"/>
        <end position="57"/>
    </location>
</feature>
<dbReference type="GO" id="GO:0005886">
    <property type="term" value="C:plasma membrane"/>
    <property type="evidence" value="ECO:0007669"/>
    <property type="project" value="UniProtKB-SubCell"/>
</dbReference>
<comment type="subcellular location">
    <subcellularLocation>
        <location evidence="1">Cell inner membrane</location>
        <topology evidence="1">Multi-pass membrane protein</topology>
    </subcellularLocation>
    <subcellularLocation>
        <location evidence="13">Cell membrane</location>
        <topology evidence="13">Multi-pass membrane protein</topology>
    </subcellularLocation>
</comment>
<keyword evidence="19" id="KW-1185">Reference proteome</keyword>
<organism evidence="18 19">
    <name type="scientific">Aureitalea marina</name>
    <dbReference type="NCBI Taxonomy" id="930804"/>
    <lineage>
        <taxon>Bacteria</taxon>
        <taxon>Pseudomonadati</taxon>
        <taxon>Bacteroidota</taxon>
        <taxon>Flavobacteriia</taxon>
        <taxon>Flavobacteriales</taxon>
        <taxon>Flavobacteriaceae</taxon>
        <taxon>Aureitalea</taxon>
    </lineage>
</organism>
<dbReference type="Pfam" id="PF02096">
    <property type="entry name" value="60KD_IMP"/>
    <property type="match status" value="1"/>
</dbReference>
<evidence type="ECO:0000259" key="16">
    <source>
        <dbReference type="Pfam" id="PF02096"/>
    </source>
</evidence>
<evidence type="ECO:0000256" key="13">
    <source>
        <dbReference type="HAMAP-Rule" id="MF_01810"/>
    </source>
</evidence>
<keyword evidence="7 13" id="KW-0653">Protein transport</keyword>
<accession>A0A2S7KQ54</accession>
<gene>
    <name evidence="13" type="primary">yidC</name>
    <name evidence="18" type="ORF">BST85_07515</name>
</gene>
<comment type="similarity">
    <text evidence="2 13">Belongs to the OXA1/ALB3/YidC family. Type 1 subfamily.</text>
</comment>
<dbReference type="Gene3D" id="2.70.98.90">
    <property type="match status" value="1"/>
</dbReference>
<dbReference type="NCBIfam" id="TIGR03593">
    <property type="entry name" value="yidC_nterm"/>
    <property type="match status" value="1"/>
</dbReference>
<dbReference type="PANTHER" id="PTHR12428">
    <property type="entry name" value="OXA1"/>
    <property type="match status" value="1"/>
</dbReference>
<reference evidence="18 19" key="1">
    <citation type="submission" date="2016-11" db="EMBL/GenBank/DDBJ databases">
        <title>Trade-off between light-utilization and light-protection in marine flavobacteria.</title>
        <authorList>
            <person name="Kumagai Y."/>
        </authorList>
    </citation>
    <scope>NUCLEOTIDE SEQUENCE [LARGE SCALE GENOMIC DNA]</scope>
    <source>
        <strain evidence="18 19">NBRC 107741</strain>
    </source>
</reference>
<keyword evidence="10 13" id="KW-0143">Chaperone</keyword>
<evidence type="ECO:0000256" key="6">
    <source>
        <dbReference type="ARBA" id="ARBA00022692"/>
    </source>
</evidence>
<sequence>MEEKKFDINSIIGFVLIGAILLFMLYQNQPTEEELEAARIEAAKEEAEQAAEDSTKQAISFDEATEQIVVSSNDSVAMADAQNKLGSFAYSASLPSAQGGTTVIENDVLKLTVSNKGGYITEALVKNESNYLGEPIYLIKDGNADLNMQFSSENRLLNSRDLFFEPELTQNGDNPVLSMKLKTSANSFLEYRYELRPGEYMLDFNLRTQGMEGIMDTSRPINLDWQLQAYRTARSITYENRYTRLTYQYEGDKHSKLSPGGEDDELEKDVSWMNFRQHFFSSMLLTDEAFPEVQFTSTDLVEDETVDTLYTKRYGAKMLLEPKGGALSYNMNMYYGPTDYQILKEYGRNLDEAMPLGWGIFGVINKYFIIPLFGFLSGFLPAGIAIIVLTIIIKIMLSPVQYRQYVAQAKMKILKPELDEIRQEYEGDNMKIQQETMKLQNIAGASPLKGCLPALMQIPVFYALFTFFPMAYDLRGKSFLWADDLSSYDVVYELPFHIPFYGDHVSLFPILASIAIFIYMRMTMGQSMQAQQQPGMPNMKFLMYLSPLFMLVFFNNYASGLSLYYFTSNVLTISIMLVIKNMILDEDKIHAKIQENKKKPKKQSKFQRKMSEMMEQAEQQKKNQQRARK</sequence>
<feature type="transmembrane region" description="Helical" evidence="13">
    <location>
        <begin position="7"/>
        <end position="26"/>
    </location>
</feature>
<feature type="transmembrane region" description="Helical" evidence="13">
    <location>
        <begin position="541"/>
        <end position="558"/>
    </location>
</feature>
<feature type="transmembrane region" description="Helical" evidence="13">
    <location>
        <begin position="454"/>
        <end position="472"/>
    </location>
</feature>
<dbReference type="NCBIfam" id="TIGR03592">
    <property type="entry name" value="yidC_oxa1_cterm"/>
    <property type="match status" value="1"/>
</dbReference>
<dbReference type="AlphaFoldDB" id="A0A2S7KQ54"/>
<dbReference type="GO" id="GO:0032977">
    <property type="term" value="F:membrane insertase activity"/>
    <property type="evidence" value="ECO:0007669"/>
    <property type="project" value="InterPro"/>
</dbReference>
<evidence type="ECO:0000256" key="9">
    <source>
        <dbReference type="ARBA" id="ARBA00023136"/>
    </source>
</evidence>
<protein>
    <recommendedName>
        <fullName evidence="3 13">Membrane protein insertase YidC</fullName>
    </recommendedName>
    <alternativeName>
        <fullName evidence="12 13">Foldase YidC</fullName>
    </alternativeName>
    <alternativeName>
        <fullName evidence="11 13">Membrane integrase YidC</fullName>
    </alternativeName>
    <alternativeName>
        <fullName evidence="13">Membrane protein YidC</fullName>
    </alternativeName>
</protein>
<dbReference type="InterPro" id="IPR001708">
    <property type="entry name" value="YidC/ALB3/OXA1/COX18"/>
</dbReference>
<feature type="transmembrane region" description="Helical" evidence="13">
    <location>
        <begin position="368"/>
        <end position="393"/>
    </location>
</feature>
<evidence type="ECO:0000256" key="12">
    <source>
        <dbReference type="ARBA" id="ARBA00033342"/>
    </source>
</evidence>
<evidence type="ECO:0000256" key="1">
    <source>
        <dbReference type="ARBA" id="ARBA00004429"/>
    </source>
</evidence>
<feature type="domain" description="Membrane insertase YidC N-terminal" evidence="17">
    <location>
        <begin position="103"/>
        <end position="368"/>
    </location>
</feature>
<evidence type="ECO:0000256" key="4">
    <source>
        <dbReference type="ARBA" id="ARBA00022448"/>
    </source>
</evidence>
<dbReference type="OrthoDB" id="9780552at2"/>
<dbReference type="GO" id="GO:0051205">
    <property type="term" value="P:protein insertion into membrane"/>
    <property type="evidence" value="ECO:0007669"/>
    <property type="project" value="TreeGrafter"/>
</dbReference>
<dbReference type="InterPro" id="IPR028053">
    <property type="entry name" value="Membr_insert_YidC_N"/>
</dbReference>
<evidence type="ECO:0000313" key="18">
    <source>
        <dbReference type="EMBL" id="PQB04759.1"/>
    </source>
</evidence>
<evidence type="ECO:0000256" key="5">
    <source>
        <dbReference type="ARBA" id="ARBA00022475"/>
    </source>
</evidence>
<name>A0A2S7KQ54_9FLAO</name>
<dbReference type="InterPro" id="IPR038221">
    <property type="entry name" value="YidC_periplasmic_sf"/>
</dbReference>
<feature type="compositionally biased region" description="Basic residues" evidence="15">
    <location>
        <begin position="598"/>
        <end position="608"/>
    </location>
</feature>
<evidence type="ECO:0000256" key="8">
    <source>
        <dbReference type="ARBA" id="ARBA00022989"/>
    </source>
</evidence>
<keyword evidence="5 13" id="KW-1003">Cell membrane</keyword>
<comment type="caution">
    <text evidence="18">The sequence shown here is derived from an EMBL/GenBank/DDBJ whole genome shotgun (WGS) entry which is preliminary data.</text>
</comment>
<dbReference type="CDD" id="cd19961">
    <property type="entry name" value="EcYidC-like_peri"/>
    <property type="match status" value="1"/>
</dbReference>
<evidence type="ECO:0000259" key="17">
    <source>
        <dbReference type="Pfam" id="PF14849"/>
    </source>
</evidence>
<dbReference type="RefSeq" id="WP_104812687.1">
    <property type="nucleotide sequence ID" value="NZ_MQUB01000001.1"/>
</dbReference>
<feature type="transmembrane region" description="Helical" evidence="13">
    <location>
        <begin position="564"/>
        <end position="583"/>
    </location>
</feature>
<evidence type="ECO:0000256" key="11">
    <source>
        <dbReference type="ARBA" id="ARBA00033245"/>
    </source>
</evidence>
<feature type="domain" description="Membrane insertase YidC/Oxa/ALB C-terminal" evidence="16">
    <location>
        <begin position="383"/>
        <end position="580"/>
    </location>
</feature>
<keyword evidence="8 13" id="KW-1133">Transmembrane helix</keyword>
<dbReference type="NCBIfam" id="NF002356">
    <property type="entry name" value="PRK01318.2-3"/>
    <property type="match status" value="1"/>
</dbReference>
<dbReference type="InterPro" id="IPR028055">
    <property type="entry name" value="YidC/Oxa/ALB_C"/>
</dbReference>
<keyword evidence="9 13" id="KW-0472">Membrane</keyword>
<feature type="region of interest" description="Disordered" evidence="15">
    <location>
        <begin position="594"/>
        <end position="629"/>
    </location>
</feature>
<evidence type="ECO:0000256" key="2">
    <source>
        <dbReference type="ARBA" id="ARBA00010527"/>
    </source>
</evidence>
<dbReference type="GO" id="GO:0015031">
    <property type="term" value="P:protein transport"/>
    <property type="evidence" value="ECO:0007669"/>
    <property type="project" value="UniProtKB-KW"/>
</dbReference>
<dbReference type="InterPro" id="IPR019998">
    <property type="entry name" value="Membr_insert_YidC"/>
</dbReference>
<keyword evidence="14" id="KW-0175">Coiled coil</keyword>
<dbReference type="PRINTS" id="PR00701">
    <property type="entry name" value="60KDINNERMP"/>
</dbReference>